<gene>
    <name evidence="3" type="ORF">UAU_04569</name>
</gene>
<accession>R2RWM7</accession>
<dbReference type="EMBL" id="AJAQ01000046">
    <property type="protein sequence ID" value="EOH87715.1"/>
    <property type="molecule type" value="Genomic_DNA"/>
</dbReference>
<dbReference type="OrthoDB" id="2192445at2"/>
<protein>
    <submittedName>
        <fullName evidence="3">Uncharacterized protein</fullName>
    </submittedName>
</protein>
<sequence>MTFLLDIINELNKFLGYLDISPKYLNRGYTILSIFPTVYILRIVYGLWLNQNYVQFFLYSVVFLVLVYFLILNVFYYFLDKNSKLDVTQLFVKYLPDDAFNIQGERKQAKSIPTEDAKEIRVDYLEDYQLRLASNIQSLIDSNDLRVRDIEKEEGFLISENTLYPYYYLKQENEKTYSLQIGTSYRDLEKVGEIHQTTELHPLGLFIVGGDFIKNGIRYHEPYRLKLLARPEPPMNSGARSRRHKNSKSSS</sequence>
<evidence type="ECO:0000256" key="2">
    <source>
        <dbReference type="SAM" id="Phobius"/>
    </source>
</evidence>
<organism evidence="3 4">
    <name type="scientific">Enterococcus pallens ATCC BAA-351</name>
    <dbReference type="NCBI Taxonomy" id="1158607"/>
    <lineage>
        <taxon>Bacteria</taxon>
        <taxon>Bacillati</taxon>
        <taxon>Bacillota</taxon>
        <taxon>Bacilli</taxon>
        <taxon>Lactobacillales</taxon>
        <taxon>Enterococcaceae</taxon>
        <taxon>Enterococcus</taxon>
    </lineage>
</organism>
<dbReference type="PATRIC" id="fig|1158607.3.peg.4553"/>
<feature type="transmembrane region" description="Helical" evidence="2">
    <location>
        <begin position="56"/>
        <end position="79"/>
    </location>
</feature>
<evidence type="ECO:0000313" key="4">
    <source>
        <dbReference type="Proteomes" id="UP000013782"/>
    </source>
</evidence>
<keyword evidence="4" id="KW-1185">Reference proteome</keyword>
<evidence type="ECO:0000313" key="3">
    <source>
        <dbReference type="EMBL" id="EOH87715.1"/>
    </source>
</evidence>
<evidence type="ECO:0000256" key="1">
    <source>
        <dbReference type="SAM" id="MobiDB-lite"/>
    </source>
</evidence>
<reference evidence="3 4" key="1">
    <citation type="submission" date="2013-02" db="EMBL/GenBank/DDBJ databases">
        <title>The Genome Sequence of Enterococcus pallens BAA-351.</title>
        <authorList>
            <consortium name="The Broad Institute Genome Sequencing Platform"/>
            <consortium name="The Broad Institute Genome Sequencing Center for Infectious Disease"/>
            <person name="Earl A.M."/>
            <person name="Gilmore M.S."/>
            <person name="Lebreton F."/>
            <person name="Walker B."/>
            <person name="Young S.K."/>
            <person name="Zeng Q."/>
            <person name="Gargeya S."/>
            <person name="Fitzgerald M."/>
            <person name="Haas B."/>
            <person name="Abouelleil A."/>
            <person name="Alvarado L."/>
            <person name="Arachchi H.M."/>
            <person name="Berlin A.M."/>
            <person name="Chapman S.B."/>
            <person name="Dewar J."/>
            <person name="Goldberg J."/>
            <person name="Griggs A."/>
            <person name="Gujja S."/>
            <person name="Hansen M."/>
            <person name="Howarth C."/>
            <person name="Imamovic A."/>
            <person name="Larimer J."/>
            <person name="McCowan C."/>
            <person name="Murphy C."/>
            <person name="Neiman D."/>
            <person name="Pearson M."/>
            <person name="Priest M."/>
            <person name="Roberts A."/>
            <person name="Saif S."/>
            <person name="Shea T."/>
            <person name="Sisk P."/>
            <person name="Sykes S."/>
            <person name="Wortman J."/>
            <person name="Nusbaum C."/>
            <person name="Birren B."/>
        </authorList>
    </citation>
    <scope>NUCLEOTIDE SEQUENCE [LARGE SCALE GENOMIC DNA]</scope>
    <source>
        <strain evidence="3 4">ATCC BAA-351</strain>
    </source>
</reference>
<feature type="region of interest" description="Disordered" evidence="1">
    <location>
        <begin position="230"/>
        <end position="251"/>
    </location>
</feature>
<dbReference type="Proteomes" id="UP000013782">
    <property type="component" value="Unassembled WGS sequence"/>
</dbReference>
<keyword evidence="2" id="KW-0812">Transmembrane</keyword>
<dbReference type="STRING" id="160454.RV10_GL000269"/>
<dbReference type="InterPro" id="IPR046503">
    <property type="entry name" value="DUF6681"/>
</dbReference>
<dbReference type="RefSeq" id="WP_010759505.1">
    <property type="nucleotide sequence ID" value="NZ_ASWD01000003.1"/>
</dbReference>
<dbReference type="Pfam" id="PF20386">
    <property type="entry name" value="DUF6681"/>
    <property type="match status" value="1"/>
</dbReference>
<proteinExistence type="predicted"/>
<dbReference type="HOGENOM" id="CLU_1072558_0_0_9"/>
<dbReference type="AlphaFoldDB" id="R2RWM7"/>
<dbReference type="eggNOG" id="ENOG5032RH8">
    <property type="taxonomic scope" value="Bacteria"/>
</dbReference>
<feature type="transmembrane region" description="Helical" evidence="2">
    <location>
        <begin position="28"/>
        <end position="49"/>
    </location>
</feature>
<comment type="caution">
    <text evidence="3">The sequence shown here is derived from an EMBL/GenBank/DDBJ whole genome shotgun (WGS) entry which is preliminary data.</text>
</comment>
<keyword evidence="2" id="KW-0472">Membrane</keyword>
<name>R2RWM7_9ENTE</name>
<feature type="compositionally biased region" description="Basic residues" evidence="1">
    <location>
        <begin position="240"/>
        <end position="251"/>
    </location>
</feature>
<keyword evidence="2" id="KW-1133">Transmembrane helix</keyword>